<keyword evidence="1 7" id="KW-0963">Cytoplasm</keyword>
<feature type="site" description="Important for substrate specificity" evidence="7">
    <location>
        <position position="192"/>
    </location>
</feature>
<keyword evidence="3 7" id="KW-0808">Transferase</keyword>
<keyword evidence="10" id="KW-1185">Reference proteome</keyword>
<dbReference type="InterPro" id="IPR033752">
    <property type="entry name" value="MetA_family"/>
</dbReference>
<proteinExistence type="inferred from homology"/>
<comment type="caution">
    <text evidence="7">Lacks conserved residue(s) required for the propagation of feature annotation.</text>
</comment>
<comment type="pathway">
    <text evidence="7">Amino-acid biosynthesis; L-methionine biosynthesis via de novo pathway; O-acetyl-L-homoserine from L-homoserine: step 1/1.</text>
</comment>
<evidence type="ECO:0000313" key="10">
    <source>
        <dbReference type="Proteomes" id="UP000199136"/>
    </source>
</evidence>
<protein>
    <recommendedName>
        <fullName evidence="7">Homoserine O-acetyltransferase</fullName>
        <shortName evidence="7">HAT</shortName>
        <ecNumber evidence="7">2.3.1.31</ecNumber>
    </recommendedName>
    <alternativeName>
        <fullName evidence="7">Homoserine transacetylase</fullName>
        <shortName evidence="7">HTA</shortName>
    </alternativeName>
</protein>
<evidence type="ECO:0000256" key="7">
    <source>
        <dbReference type="HAMAP-Rule" id="MF_00295"/>
    </source>
</evidence>
<evidence type="ECO:0000256" key="1">
    <source>
        <dbReference type="ARBA" id="ARBA00022490"/>
    </source>
</evidence>
<reference evidence="9 10" key="1">
    <citation type="submission" date="2016-10" db="EMBL/GenBank/DDBJ databases">
        <authorList>
            <person name="de Groot N.N."/>
        </authorList>
    </citation>
    <scope>NUCLEOTIDE SEQUENCE [LARGE SCALE GENOMIC DNA]</scope>
    <source>
        <strain evidence="9 10">DSM 20581</strain>
    </source>
</reference>
<dbReference type="PIRSF" id="PIRSF000450">
    <property type="entry name" value="H_ser_succinyltr"/>
    <property type="match status" value="1"/>
</dbReference>
<dbReference type="InterPro" id="IPR029062">
    <property type="entry name" value="Class_I_gatase-like"/>
</dbReference>
<dbReference type="PANTHER" id="PTHR20919">
    <property type="entry name" value="HOMOSERINE O-SUCCINYLTRANSFERASE"/>
    <property type="match status" value="1"/>
</dbReference>
<evidence type="ECO:0000313" key="9">
    <source>
        <dbReference type="EMBL" id="SFQ46588.1"/>
    </source>
</evidence>
<dbReference type="GO" id="GO:0005737">
    <property type="term" value="C:cytoplasm"/>
    <property type="evidence" value="ECO:0007669"/>
    <property type="project" value="UniProtKB-SubCell"/>
</dbReference>
<feature type="active site" description="Acyl-thioester intermediate" evidence="7 8">
    <location>
        <position position="142"/>
    </location>
</feature>
<keyword evidence="2 7" id="KW-0028">Amino-acid biosynthesis</keyword>
<dbReference type="OrthoDB" id="9772423at2"/>
<dbReference type="GO" id="GO:0004414">
    <property type="term" value="F:homoserine O-acetyltransferase activity"/>
    <property type="evidence" value="ECO:0007669"/>
    <property type="project" value="UniProtKB-EC"/>
</dbReference>
<accession>A0A1I5YQN0</accession>
<gene>
    <name evidence="7" type="primary">metAA</name>
    <name evidence="9" type="ORF">SAMN04488506_2191</name>
</gene>
<dbReference type="EMBL" id="FOXW01000011">
    <property type="protein sequence ID" value="SFQ46588.1"/>
    <property type="molecule type" value="Genomic_DNA"/>
</dbReference>
<comment type="function">
    <text evidence="7">Transfers an acetyl group from acetyl-CoA to L-homoserine, forming acetyl-L-homoserine.</text>
</comment>
<dbReference type="EC" id="2.3.1.31" evidence="7"/>
<dbReference type="InterPro" id="IPR005697">
    <property type="entry name" value="HST_MetA"/>
</dbReference>
<dbReference type="AlphaFoldDB" id="A0A1I5YQN0"/>
<name>A0A1I5YQN0_9LACT</name>
<organism evidence="9 10">
    <name type="scientific">Desemzia incerta</name>
    <dbReference type="NCBI Taxonomy" id="82801"/>
    <lineage>
        <taxon>Bacteria</taxon>
        <taxon>Bacillati</taxon>
        <taxon>Bacillota</taxon>
        <taxon>Bacilli</taxon>
        <taxon>Lactobacillales</taxon>
        <taxon>Carnobacteriaceae</taxon>
        <taxon>Desemzia</taxon>
    </lineage>
</organism>
<dbReference type="HAMAP" id="MF_00295">
    <property type="entry name" value="MetA_acyltransf"/>
    <property type="match status" value="1"/>
</dbReference>
<evidence type="ECO:0000256" key="3">
    <source>
        <dbReference type="ARBA" id="ARBA00022679"/>
    </source>
</evidence>
<dbReference type="RefSeq" id="WP_092481199.1">
    <property type="nucleotide sequence ID" value="NZ_FOXW01000011.1"/>
</dbReference>
<dbReference type="PANTHER" id="PTHR20919:SF0">
    <property type="entry name" value="HOMOSERINE O-SUCCINYLTRANSFERASE"/>
    <property type="match status" value="1"/>
</dbReference>
<evidence type="ECO:0000256" key="5">
    <source>
        <dbReference type="ARBA" id="ARBA00023315"/>
    </source>
</evidence>
<keyword evidence="5 7" id="KW-0012">Acyltransferase</keyword>
<evidence type="ECO:0000256" key="4">
    <source>
        <dbReference type="ARBA" id="ARBA00023167"/>
    </source>
</evidence>
<feature type="active site" description="Proton acceptor" evidence="7">
    <location>
        <position position="235"/>
    </location>
</feature>
<feature type="site" description="Important for acyl-CoA specificity" evidence="7">
    <location>
        <position position="111"/>
    </location>
</feature>
<dbReference type="CDD" id="cd03131">
    <property type="entry name" value="GATase1_HTS"/>
    <property type="match status" value="1"/>
</dbReference>
<comment type="similarity">
    <text evidence="7">Belongs to the MetA family.</text>
</comment>
<sequence length="308" mass="35138">MPIKVDPQLPAAQKLARENIQNMEGEVSAEQKKLSLRLLILNLMPLKETTEEHLLRLVGNTPLEVEVVFLRTKSYQSKNTSAAHLAEFYLTLEEVRDEKFDAMIVTGAPVEHLAFEEVAYWPELVEIMEWSKSHVYSTFYICWGAQAGLYYFYGLDKYPLSEKLFGIFEHSVSDSKASLLKGMDDVFYLPHSRHTGNHKEAIEKTAELEILAESNEAGVALIRSRDNRQVFITGHAEYDADTLEKEYMRDLAKGRSIAVPQNYYPNDAPSKSPIVRWRSAAHLLVSNWLNYIVYNGSTYKAEQTIGKP</sequence>
<evidence type="ECO:0000256" key="6">
    <source>
        <dbReference type="ARBA" id="ARBA00049043"/>
    </source>
</evidence>
<dbReference type="Pfam" id="PF04204">
    <property type="entry name" value="HTS"/>
    <property type="match status" value="1"/>
</dbReference>
<dbReference type="SUPFAM" id="SSF52317">
    <property type="entry name" value="Class I glutamine amidotransferase-like"/>
    <property type="match status" value="1"/>
</dbReference>
<comment type="catalytic activity">
    <reaction evidence="6 7">
        <text>L-homoserine + acetyl-CoA = O-acetyl-L-homoserine + CoA</text>
        <dbReference type="Rhea" id="RHEA:13701"/>
        <dbReference type="ChEBI" id="CHEBI:57287"/>
        <dbReference type="ChEBI" id="CHEBI:57288"/>
        <dbReference type="ChEBI" id="CHEBI:57476"/>
        <dbReference type="ChEBI" id="CHEBI:57716"/>
        <dbReference type="EC" id="2.3.1.31"/>
    </reaction>
</comment>
<evidence type="ECO:0000256" key="8">
    <source>
        <dbReference type="PIRSR" id="PIRSR000450-1"/>
    </source>
</evidence>
<evidence type="ECO:0000256" key="2">
    <source>
        <dbReference type="ARBA" id="ARBA00022605"/>
    </source>
</evidence>
<feature type="binding site" evidence="7">
    <location>
        <position position="163"/>
    </location>
    <ligand>
        <name>substrate</name>
    </ligand>
</feature>
<keyword evidence="4 7" id="KW-0486">Methionine biosynthesis</keyword>
<dbReference type="Proteomes" id="UP000199136">
    <property type="component" value="Unassembled WGS sequence"/>
</dbReference>
<dbReference type="Gene3D" id="3.40.50.880">
    <property type="match status" value="1"/>
</dbReference>
<dbReference type="UniPathway" id="UPA00051">
    <property type="reaction ID" value="UER00074"/>
</dbReference>
<feature type="active site" evidence="7">
    <location>
        <position position="237"/>
    </location>
</feature>
<comment type="subcellular location">
    <subcellularLocation>
        <location evidence="7">Cytoplasm</location>
    </subcellularLocation>
</comment>
<dbReference type="STRING" id="82801.SAMN04488506_2191"/>
<dbReference type="GO" id="GO:0019281">
    <property type="term" value="P:L-methionine biosynthetic process from homoserine via O-succinyl-L-homoserine and cystathionine"/>
    <property type="evidence" value="ECO:0007669"/>
    <property type="project" value="InterPro"/>
</dbReference>
<feature type="binding site" evidence="7">
    <location>
        <position position="192"/>
    </location>
    <ligand>
        <name>substrate</name>
    </ligand>
</feature>
<feature type="binding site" evidence="7">
    <location>
        <position position="249"/>
    </location>
    <ligand>
        <name>substrate</name>
    </ligand>
</feature>
<dbReference type="GO" id="GO:0008899">
    <property type="term" value="F:homoserine O-succinyltransferase activity"/>
    <property type="evidence" value="ECO:0007669"/>
    <property type="project" value="UniProtKB-UniRule"/>
</dbReference>
<dbReference type="NCBIfam" id="TIGR01001">
    <property type="entry name" value="metA"/>
    <property type="match status" value="1"/>
</dbReference>